<feature type="transmembrane region" description="Helical" evidence="1">
    <location>
        <begin position="277"/>
        <end position="298"/>
    </location>
</feature>
<feature type="transmembrane region" description="Helical" evidence="1">
    <location>
        <begin position="46"/>
        <end position="67"/>
    </location>
</feature>
<feature type="transmembrane region" description="Helical" evidence="1">
    <location>
        <begin position="79"/>
        <end position="97"/>
    </location>
</feature>
<dbReference type="EMBL" id="CP034170">
    <property type="protein sequence ID" value="AZI58771.1"/>
    <property type="molecule type" value="Genomic_DNA"/>
</dbReference>
<dbReference type="GO" id="GO:0022857">
    <property type="term" value="F:transmembrane transporter activity"/>
    <property type="evidence" value="ECO:0007669"/>
    <property type="project" value="InterPro"/>
</dbReference>
<feature type="transmembrane region" description="Helical" evidence="1">
    <location>
        <begin position="333"/>
        <end position="354"/>
    </location>
</feature>
<dbReference type="RefSeq" id="WP_124799675.1">
    <property type="nucleotide sequence ID" value="NZ_CP034170.1"/>
</dbReference>
<dbReference type="Gene3D" id="1.20.1250.20">
    <property type="entry name" value="MFS general substrate transporter like domains"/>
    <property type="match status" value="1"/>
</dbReference>
<accession>A0A3G8ZYX7</accession>
<keyword evidence="1" id="KW-0472">Membrane</keyword>
<gene>
    <name evidence="2" type="ORF">EH165_12145</name>
</gene>
<feature type="transmembrane region" description="Helical" evidence="1">
    <location>
        <begin position="170"/>
        <end position="193"/>
    </location>
</feature>
<keyword evidence="3" id="KW-1185">Reference proteome</keyword>
<dbReference type="SUPFAM" id="SSF103473">
    <property type="entry name" value="MFS general substrate transporter"/>
    <property type="match status" value="1"/>
</dbReference>
<evidence type="ECO:0000313" key="2">
    <source>
        <dbReference type="EMBL" id="AZI58771.1"/>
    </source>
</evidence>
<dbReference type="InterPro" id="IPR036259">
    <property type="entry name" value="MFS_trans_sf"/>
</dbReference>
<dbReference type="Pfam" id="PF07690">
    <property type="entry name" value="MFS_1"/>
    <property type="match status" value="1"/>
</dbReference>
<reference evidence="2 3" key="2">
    <citation type="submission" date="2018-12" db="EMBL/GenBank/DDBJ databases">
        <title>Nakamurella antarcticus sp. nov., isolated from Antarctica South Shetland Islands soil.</title>
        <authorList>
            <person name="Peng F."/>
        </authorList>
    </citation>
    <scope>NUCLEOTIDE SEQUENCE [LARGE SCALE GENOMIC DNA]</scope>
    <source>
        <strain evidence="2 3">S14-144</strain>
    </source>
</reference>
<organism evidence="2 3">
    <name type="scientific">Nakamurella antarctica</name>
    <dbReference type="NCBI Taxonomy" id="1902245"/>
    <lineage>
        <taxon>Bacteria</taxon>
        <taxon>Bacillati</taxon>
        <taxon>Actinomycetota</taxon>
        <taxon>Actinomycetes</taxon>
        <taxon>Nakamurellales</taxon>
        <taxon>Nakamurellaceae</taxon>
        <taxon>Nakamurella</taxon>
    </lineage>
</organism>
<feature type="transmembrane region" description="Helical" evidence="1">
    <location>
        <begin position="366"/>
        <end position="388"/>
    </location>
</feature>
<dbReference type="Proteomes" id="UP000268084">
    <property type="component" value="Chromosome"/>
</dbReference>
<dbReference type="CDD" id="cd17339">
    <property type="entry name" value="MFS_NIMT_CynX_like"/>
    <property type="match status" value="1"/>
</dbReference>
<dbReference type="InterPro" id="IPR052524">
    <property type="entry name" value="MFS_Cyanate_Porter"/>
</dbReference>
<dbReference type="InterPro" id="IPR011701">
    <property type="entry name" value="MFS"/>
</dbReference>
<dbReference type="KEGG" id="nak:EH165_12145"/>
<feature type="transmembrane region" description="Helical" evidence="1">
    <location>
        <begin position="133"/>
        <end position="150"/>
    </location>
</feature>
<keyword evidence="1" id="KW-1133">Transmembrane helix</keyword>
<dbReference type="PANTHER" id="PTHR23523">
    <property type="match status" value="1"/>
</dbReference>
<evidence type="ECO:0000256" key="1">
    <source>
        <dbReference type="SAM" id="Phobius"/>
    </source>
</evidence>
<sequence length="399" mass="41874">MTSTSNRSSQALVLTAIIALSLNLRPAVNGLGSLVPEIRVALNLSGAASGALTALPVVCFAFLGLIAPSLASKWGPHKVIVGAISAMVIGQLVRSLIPQTFFLFLGSFIALAGLALTNVLMPGMVRRHFPDRIPTITAVYTTCLAIGAASSSAFTPTLEKALGGDWQLGLGMWAVVAVIALIPWLFLVFGSTLPTTTVHPTKVPLQRLTRSPLAWGMAFYFGLQSMQAYVLIGWLSQILVDEGMTIERAGFMLGIYAAVGIPLSAALPLLLRRKGSIPVLVVSFAVSFIIAYTGLLVAPADVAWLWALLLGFGSGSFPLALTLVALRARTPDGVVALSAFSQCVGYLMAGLGPITFGVLHDITGSWTVPIVTMMVVVGITAGCGLYVARPKMLEDQLGL</sequence>
<feature type="transmembrane region" description="Helical" evidence="1">
    <location>
        <begin position="103"/>
        <end position="121"/>
    </location>
</feature>
<keyword evidence="1" id="KW-0812">Transmembrane</keyword>
<reference evidence="2 3" key="1">
    <citation type="submission" date="2018-11" db="EMBL/GenBank/DDBJ databases">
        <authorList>
            <person name="Da X."/>
        </authorList>
    </citation>
    <scope>NUCLEOTIDE SEQUENCE [LARGE SCALE GENOMIC DNA]</scope>
    <source>
        <strain evidence="2 3">S14-144</strain>
    </source>
</reference>
<dbReference type="PANTHER" id="PTHR23523:SF2">
    <property type="entry name" value="2-NITROIMIDAZOLE TRANSPORTER"/>
    <property type="match status" value="1"/>
</dbReference>
<protein>
    <submittedName>
        <fullName evidence="2">MFS transporter</fullName>
    </submittedName>
</protein>
<feature type="transmembrane region" description="Helical" evidence="1">
    <location>
        <begin position="249"/>
        <end position="270"/>
    </location>
</feature>
<proteinExistence type="predicted"/>
<feature type="transmembrane region" description="Helical" evidence="1">
    <location>
        <begin position="213"/>
        <end position="237"/>
    </location>
</feature>
<dbReference type="AlphaFoldDB" id="A0A3G8ZYX7"/>
<dbReference type="OrthoDB" id="5317164at2"/>
<name>A0A3G8ZYX7_9ACTN</name>
<feature type="transmembrane region" description="Helical" evidence="1">
    <location>
        <begin position="304"/>
        <end position="326"/>
    </location>
</feature>
<evidence type="ECO:0000313" key="3">
    <source>
        <dbReference type="Proteomes" id="UP000268084"/>
    </source>
</evidence>